<dbReference type="InterPro" id="IPR010982">
    <property type="entry name" value="Lambda_DNA-bd_dom_sf"/>
</dbReference>
<gene>
    <name evidence="2" type="ORF">NEA10_17075</name>
</gene>
<keyword evidence="3" id="KW-1185">Reference proteome</keyword>
<dbReference type="Pfam" id="PF12844">
    <property type="entry name" value="HTH_19"/>
    <property type="match status" value="1"/>
</dbReference>
<dbReference type="Proteomes" id="UP001056708">
    <property type="component" value="Chromosome"/>
</dbReference>
<dbReference type="CDD" id="cd00093">
    <property type="entry name" value="HTH_XRE"/>
    <property type="match status" value="1"/>
</dbReference>
<proteinExistence type="predicted"/>
<dbReference type="SMART" id="SM00530">
    <property type="entry name" value="HTH_XRE"/>
    <property type="match status" value="1"/>
</dbReference>
<dbReference type="RefSeq" id="WP_252662554.1">
    <property type="nucleotide sequence ID" value="NZ_CP098611.1"/>
</dbReference>
<organism evidence="2 3">
    <name type="scientific">Phormidium yuhuli AB48</name>
    <dbReference type="NCBI Taxonomy" id="2940671"/>
    <lineage>
        <taxon>Bacteria</taxon>
        <taxon>Bacillati</taxon>
        <taxon>Cyanobacteriota</taxon>
        <taxon>Cyanophyceae</taxon>
        <taxon>Oscillatoriophycideae</taxon>
        <taxon>Oscillatoriales</taxon>
        <taxon>Oscillatoriaceae</taxon>
        <taxon>Phormidium</taxon>
        <taxon>Phormidium yuhuli</taxon>
    </lineage>
</organism>
<name>A0ABY5ANK5_9CYAN</name>
<evidence type="ECO:0000313" key="2">
    <source>
        <dbReference type="EMBL" id="USR90526.1"/>
    </source>
</evidence>
<dbReference type="PROSITE" id="PS50943">
    <property type="entry name" value="HTH_CROC1"/>
    <property type="match status" value="1"/>
</dbReference>
<reference evidence="2" key="1">
    <citation type="submission" date="2022-06" db="EMBL/GenBank/DDBJ databases">
        <title>Genome sequence of Phormidium yuhuli AB48 isolated from an industrial photobioreactor environment.</title>
        <authorList>
            <person name="Qiu Y."/>
            <person name="Noonan A.J.C."/>
            <person name="Dofher K."/>
            <person name="Koch M."/>
            <person name="Kieft B."/>
            <person name="Lin X."/>
            <person name="Ziels R.M."/>
            <person name="Hallam S.J."/>
        </authorList>
    </citation>
    <scope>NUCLEOTIDE SEQUENCE</scope>
    <source>
        <strain evidence="2">AB48</strain>
    </source>
</reference>
<evidence type="ECO:0000313" key="3">
    <source>
        <dbReference type="Proteomes" id="UP001056708"/>
    </source>
</evidence>
<dbReference type="Gene3D" id="1.10.260.40">
    <property type="entry name" value="lambda repressor-like DNA-binding domains"/>
    <property type="match status" value="1"/>
</dbReference>
<dbReference type="SUPFAM" id="SSF47413">
    <property type="entry name" value="lambda repressor-like DNA-binding domains"/>
    <property type="match status" value="1"/>
</dbReference>
<accession>A0ABY5ANK5</accession>
<protein>
    <submittedName>
        <fullName evidence="2">Helix-turn-helix domain-containing protein</fullName>
    </submittedName>
</protein>
<dbReference type="EMBL" id="CP098611">
    <property type="protein sequence ID" value="USR90526.1"/>
    <property type="molecule type" value="Genomic_DNA"/>
</dbReference>
<sequence>MEASFGQIIRSARKELGLSQRGLAQQLELDFTYLSKLENDRADYAAKEEVIRAIAQCLNLNAEELVFLAGRTPRCYERFLKQNAQDLPPLFRRMSENPDFAAEVFRQARQPHPKP</sequence>
<evidence type="ECO:0000259" key="1">
    <source>
        <dbReference type="PROSITE" id="PS50943"/>
    </source>
</evidence>
<feature type="domain" description="HTH cro/C1-type" evidence="1">
    <location>
        <begin position="9"/>
        <end position="65"/>
    </location>
</feature>
<dbReference type="InterPro" id="IPR001387">
    <property type="entry name" value="Cro/C1-type_HTH"/>
</dbReference>